<dbReference type="InterPro" id="IPR000182">
    <property type="entry name" value="GNAT_dom"/>
</dbReference>
<dbReference type="GO" id="GO:0016410">
    <property type="term" value="F:N-acyltransferase activity"/>
    <property type="evidence" value="ECO:0007669"/>
    <property type="project" value="TreeGrafter"/>
</dbReference>
<evidence type="ECO:0000259" key="2">
    <source>
        <dbReference type="PROSITE" id="PS51186"/>
    </source>
</evidence>
<dbReference type="PANTHER" id="PTHR31438">
    <property type="entry name" value="LYSINE N-ACYLTRANSFERASE C17G9.06C-RELATED"/>
    <property type="match status" value="1"/>
</dbReference>
<dbReference type="Pfam" id="PF13523">
    <property type="entry name" value="Acetyltransf_8"/>
    <property type="match status" value="1"/>
</dbReference>
<dbReference type="EMBL" id="KJ512975">
    <property type="protein sequence ID" value="AHN92769.1"/>
    <property type="molecule type" value="Genomic_DNA"/>
</dbReference>
<evidence type="ECO:0000256" key="1">
    <source>
        <dbReference type="ARBA" id="ARBA00023251"/>
    </source>
</evidence>
<dbReference type="PANTHER" id="PTHR31438:SF1">
    <property type="entry name" value="LYSINE N-ACYLTRANSFERASE C17G9.06C-RELATED"/>
    <property type="match status" value="1"/>
</dbReference>
<accession>X2L5V1</accession>
<keyword evidence="3" id="KW-0808">Transferase</keyword>
<dbReference type="AlphaFoldDB" id="X2L5V1"/>
<name>X2L5V1_9BACT</name>
<feature type="domain" description="N-acetyltransferase" evidence="2">
    <location>
        <begin position="8"/>
        <end position="175"/>
    </location>
</feature>
<dbReference type="PROSITE" id="PS51186">
    <property type="entry name" value="GNAT"/>
    <property type="match status" value="1"/>
</dbReference>
<dbReference type="SUPFAM" id="SSF55729">
    <property type="entry name" value="Acyl-CoA N-acyltransferases (Nat)"/>
    <property type="match status" value="1"/>
</dbReference>
<dbReference type="InterPro" id="IPR016181">
    <property type="entry name" value="Acyl_CoA_acyltransferase"/>
</dbReference>
<proteinExistence type="predicted"/>
<evidence type="ECO:0000313" key="3">
    <source>
        <dbReference type="EMBL" id="AHN92769.1"/>
    </source>
</evidence>
<dbReference type="GO" id="GO:0046677">
    <property type="term" value="P:response to antibiotic"/>
    <property type="evidence" value="ECO:0007669"/>
    <property type="project" value="UniProtKB-KW"/>
</dbReference>
<gene>
    <name evidence="3" type="primary">nat32</name>
</gene>
<sequence length="175" mass="20646">MEILKDNIRIRLMTDADFPLMLKWLTDVRVLEFYGGRDLAYTMDTLREHYADPTDEQTTRVIIEYCGTAIGYGQFYPVDYMEFGLEESDDIVYGIDQFIGEPDLWNRGIGSAYVIMLCEWLKAEMEADAVVLDPHKDNKRAIRAYEKAGFRIIAELKEHEFFEGRKEDCWLMEWR</sequence>
<organism evidence="3">
    <name type="scientific">uncultured bacterium DCM008Kan06</name>
    <dbReference type="NCBI Taxonomy" id="1471975"/>
    <lineage>
        <taxon>Bacteria</taxon>
        <taxon>environmental samples</taxon>
    </lineage>
</organism>
<reference evidence="3" key="1">
    <citation type="journal article" date="2014" name="MBio">
        <title>Diverse Antibiotic Resistance Genes in Dairy Cow Manure.</title>
        <authorList>
            <person name="Wichmann F."/>
            <person name="Udikovic-Kolic N."/>
            <person name="Andrew S."/>
            <person name="Handelsman J."/>
        </authorList>
    </citation>
    <scope>NUCLEOTIDE SEQUENCE</scope>
</reference>
<protein>
    <submittedName>
        <fullName evidence="3">Acetyltransferase GNAT family</fullName>
    </submittedName>
</protein>
<dbReference type="Gene3D" id="3.40.630.30">
    <property type="match status" value="1"/>
</dbReference>
<keyword evidence="1" id="KW-0046">Antibiotic resistance</keyword>